<feature type="transmembrane region" description="Helical" evidence="6">
    <location>
        <begin position="309"/>
        <end position="332"/>
    </location>
</feature>
<dbReference type="SUPFAM" id="SSF103473">
    <property type="entry name" value="MFS general substrate transporter"/>
    <property type="match status" value="1"/>
</dbReference>
<keyword evidence="8" id="KW-1185">Reference proteome</keyword>
<gene>
    <name evidence="7" type="ORF">HNQ05_000541</name>
</gene>
<reference evidence="7 8" key="1">
    <citation type="submission" date="2020-08" db="EMBL/GenBank/DDBJ databases">
        <title>Genomic Encyclopedia of Type Strains, Phase IV (KMG-IV): sequencing the most valuable type-strain genomes for metagenomic binning, comparative biology and taxonomic classification.</title>
        <authorList>
            <person name="Goeker M."/>
        </authorList>
    </citation>
    <scope>NUCLEOTIDE SEQUENCE [LARGE SCALE GENOMIC DNA]</scope>
    <source>
        <strain evidence="7 8">DSM 15757</strain>
    </source>
</reference>
<feature type="transmembrane region" description="Helical" evidence="6">
    <location>
        <begin position="12"/>
        <end position="35"/>
    </location>
</feature>
<feature type="transmembrane region" description="Helical" evidence="6">
    <location>
        <begin position="80"/>
        <end position="101"/>
    </location>
</feature>
<accession>A0ABR6NZJ1</accession>
<keyword evidence="4 6" id="KW-1133">Transmembrane helix</keyword>
<evidence type="ECO:0000256" key="3">
    <source>
        <dbReference type="ARBA" id="ARBA00022692"/>
    </source>
</evidence>
<dbReference type="InterPro" id="IPR036259">
    <property type="entry name" value="MFS_trans_sf"/>
</dbReference>
<feature type="transmembrane region" description="Helical" evidence="6">
    <location>
        <begin position="47"/>
        <end position="68"/>
    </location>
</feature>
<sequence length="366" mass="37419">MQFVFAWASSQYGAVALGGTLLAGMLPSLLLTFVGGVFADRNDARRMLFAGAVVSAVVLFTTTWWHAVAPAAVVFMVSNFALSVTGAVFGGSSYVIPAALFPKDELVRINANLSLADDAAYLVGPLLAAAIFLATGVVGSLLFAAAVGLVAGAWLLALPPVPRSEATEALNLKFVAAGFVYISKTASTMRLVLFFATTNVLAAAFQVASPFFADALGGAQAYALLLSAMNLGMTASNLALSAVPIRASEKLIFASGLFQGLALAALGRSRSLPGAVVFGAVHDAMANMSSTVFISYLQAKVPEALLGRVFAAVNTLAMLLTPLGFASAPWLIARLGAATSVVALGLVSAAVAAIFCGLRGCLAKES</sequence>
<evidence type="ECO:0000256" key="5">
    <source>
        <dbReference type="ARBA" id="ARBA00023136"/>
    </source>
</evidence>
<proteinExistence type="predicted"/>
<protein>
    <recommendedName>
        <fullName evidence="9">MFS transporter</fullName>
    </recommendedName>
</protein>
<dbReference type="InterPro" id="IPR011701">
    <property type="entry name" value="MFS"/>
</dbReference>
<evidence type="ECO:0000256" key="1">
    <source>
        <dbReference type="ARBA" id="ARBA00004651"/>
    </source>
</evidence>
<comment type="caution">
    <text evidence="7">The sequence shown here is derived from an EMBL/GenBank/DDBJ whole genome shotgun (WGS) entry which is preliminary data.</text>
</comment>
<organism evidence="7 8">
    <name type="scientific">Oceanithermus desulfurans</name>
    <dbReference type="NCBI Taxonomy" id="227924"/>
    <lineage>
        <taxon>Bacteria</taxon>
        <taxon>Thermotogati</taxon>
        <taxon>Deinococcota</taxon>
        <taxon>Deinococci</taxon>
        <taxon>Thermales</taxon>
        <taxon>Thermaceae</taxon>
        <taxon>Oceanithermus</taxon>
    </lineage>
</organism>
<comment type="subcellular location">
    <subcellularLocation>
        <location evidence="1">Cell membrane</location>
        <topology evidence="1">Multi-pass membrane protein</topology>
    </subcellularLocation>
</comment>
<evidence type="ECO:0000256" key="2">
    <source>
        <dbReference type="ARBA" id="ARBA00022475"/>
    </source>
</evidence>
<dbReference type="Gene3D" id="1.20.1250.20">
    <property type="entry name" value="MFS general substrate transporter like domains"/>
    <property type="match status" value="1"/>
</dbReference>
<keyword evidence="3 6" id="KW-0812">Transmembrane</keyword>
<evidence type="ECO:0000313" key="7">
    <source>
        <dbReference type="EMBL" id="MBB6029176.1"/>
    </source>
</evidence>
<evidence type="ECO:0000313" key="8">
    <source>
        <dbReference type="Proteomes" id="UP000587579"/>
    </source>
</evidence>
<dbReference type="EMBL" id="JACHEZ010000002">
    <property type="protein sequence ID" value="MBB6029176.1"/>
    <property type="molecule type" value="Genomic_DNA"/>
</dbReference>
<feature type="transmembrane region" description="Helical" evidence="6">
    <location>
        <begin position="219"/>
        <end position="239"/>
    </location>
</feature>
<keyword evidence="5 6" id="KW-0472">Membrane</keyword>
<evidence type="ECO:0000256" key="6">
    <source>
        <dbReference type="SAM" id="Phobius"/>
    </source>
</evidence>
<feature type="transmembrane region" description="Helical" evidence="6">
    <location>
        <begin position="338"/>
        <end position="358"/>
    </location>
</feature>
<dbReference type="Pfam" id="PF07690">
    <property type="entry name" value="MFS_1"/>
    <property type="match status" value="1"/>
</dbReference>
<name>A0ABR6NZJ1_9DEIN</name>
<dbReference type="PANTHER" id="PTHR23513">
    <property type="entry name" value="INTEGRAL MEMBRANE EFFLUX PROTEIN-RELATED"/>
    <property type="match status" value="1"/>
</dbReference>
<evidence type="ECO:0000256" key="4">
    <source>
        <dbReference type="ARBA" id="ARBA00022989"/>
    </source>
</evidence>
<dbReference type="Proteomes" id="UP000587579">
    <property type="component" value="Unassembled WGS sequence"/>
</dbReference>
<feature type="transmembrane region" description="Helical" evidence="6">
    <location>
        <begin position="113"/>
        <end position="134"/>
    </location>
</feature>
<evidence type="ECO:0008006" key="9">
    <source>
        <dbReference type="Google" id="ProtNLM"/>
    </source>
</evidence>
<feature type="transmembrane region" description="Helical" evidence="6">
    <location>
        <begin position="191"/>
        <end position="213"/>
    </location>
</feature>
<dbReference type="PANTHER" id="PTHR23513:SF11">
    <property type="entry name" value="STAPHYLOFERRIN A TRANSPORTER"/>
    <property type="match status" value="1"/>
</dbReference>
<keyword evidence="2" id="KW-1003">Cell membrane</keyword>